<comment type="cofactor">
    <cofactor evidence="12">
        <name>FMN</name>
        <dbReference type="ChEBI" id="CHEBI:58210"/>
    </cofactor>
    <text evidence="12">Binds 1 FMN per subunit.</text>
</comment>
<evidence type="ECO:0000259" key="14">
    <source>
        <dbReference type="PROSITE" id="PS51384"/>
    </source>
</evidence>
<keyword evidence="5 12" id="KW-0288">FMN</keyword>
<comment type="caution">
    <text evidence="15">The sequence shown here is derived from an EMBL/GenBank/DDBJ whole genome shotgun (WGS) entry which is preliminary data.</text>
</comment>
<feature type="binding site" evidence="12">
    <location>
        <position position="352"/>
    </location>
    <ligand>
        <name>FAD</name>
        <dbReference type="ChEBI" id="CHEBI:57692"/>
    </ligand>
</feature>
<evidence type="ECO:0000256" key="7">
    <source>
        <dbReference type="ARBA" id="ARBA00022857"/>
    </source>
</evidence>
<dbReference type="Pfam" id="PF00667">
    <property type="entry name" value="FAD_binding_1"/>
    <property type="match status" value="1"/>
</dbReference>
<feature type="domain" description="Flavodoxin-like" evidence="13">
    <location>
        <begin position="89"/>
        <end position="227"/>
    </location>
</feature>
<dbReference type="SUPFAM" id="SSF52218">
    <property type="entry name" value="Flavoproteins"/>
    <property type="match status" value="1"/>
</dbReference>
<keyword evidence="4" id="KW-0285">Flavoprotein</keyword>
<evidence type="ECO:0000256" key="11">
    <source>
        <dbReference type="ARBA" id="ARBA00052219"/>
    </source>
</evidence>
<evidence type="ECO:0000313" key="15">
    <source>
        <dbReference type="EMBL" id="OBR65924.1"/>
    </source>
</evidence>
<feature type="binding site" evidence="12">
    <location>
        <position position="632"/>
    </location>
    <ligand>
        <name>FAD</name>
        <dbReference type="ChEBI" id="CHEBI:57692"/>
    </ligand>
</feature>
<dbReference type="Gene3D" id="3.40.50.80">
    <property type="entry name" value="Nucleotide-binding domain of ferredoxin-NADP reductase (FNR) module"/>
    <property type="match status" value="1"/>
</dbReference>
<dbReference type="PROSITE" id="PS50902">
    <property type="entry name" value="FLAVODOXIN_LIKE"/>
    <property type="match status" value="1"/>
</dbReference>
<dbReference type="InterPro" id="IPR029039">
    <property type="entry name" value="Flavoprotein-like_sf"/>
</dbReference>
<dbReference type="GO" id="GO:0016651">
    <property type="term" value="F:oxidoreductase activity, acting on NAD(P)H"/>
    <property type="evidence" value="ECO:0007669"/>
    <property type="project" value="UniProtKB-ARBA"/>
</dbReference>
<keyword evidence="6 12" id="KW-0274">FAD</keyword>
<feature type="binding site" evidence="12">
    <location>
        <begin position="419"/>
        <end position="422"/>
    </location>
    <ligand>
        <name>FAD</name>
        <dbReference type="ChEBI" id="CHEBI:57692"/>
    </ligand>
</feature>
<dbReference type="PRINTS" id="PR00371">
    <property type="entry name" value="FPNCR"/>
</dbReference>
<dbReference type="PIRSF" id="PIRSF000207">
    <property type="entry name" value="SiR-FP_CysJ"/>
    <property type="match status" value="1"/>
</dbReference>
<accession>A0A1A5YJZ9</accession>
<dbReference type="GO" id="GO:0019344">
    <property type="term" value="P:cysteine biosynthetic process"/>
    <property type="evidence" value="ECO:0007669"/>
    <property type="project" value="UniProtKB-KW"/>
</dbReference>
<dbReference type="GO" id="GO:0010181">
    <property type="term" value="F:FMN binding"/>
    <property type="evidence" value="ECO:0007669"/>
    <property type="project" value="InterPro"/>
</dbReference>
<evidence type="ECO:0000256" key="5">
    <source>
        <dbReference type="ARBA" id="ARBA00022643"/>
    </source>
</evidence>
<dbReference type="SUPFAM" id="SSF52343">
    <property type="entry name" value="Ferredoxin reductase-like, C-terminal NADP-linked domain"/>
    <property type="match status" value="1"/>
</dbReference>
<dbReference type="EMBL" id="LYPA01000051">
    <property type="protein sequence ID" value="OBR65924.1"/>
    <property type="molecule type" value="Genomic_DNA"/>
</dbReference>
<feature type="binding site" evidence="12">
    <location>
        <position position="443"/>
    </location>
    <ligand>
        <name>FAD</name>
        <dbReference type="ChEBI" id="CHEBI:57692"/>
    </ligand>
</feature>
<comment type="catalytic activity">
    <reaction evidence="11">
        <text>hydrogen sulfide + 3 NADP(+) + 3 H2O = sulfite + 3 NADPH + 4 H(+)</text>
        <dbReference type="Rhea" id="RHEA:13801"/>
        <dbReference type="ChEBI" id="CHEBI:15377"/>
        <dbReference type="ChEBI" id="CHEBI:15378"/>
        <dbReference type="ChEBI" id="CHEBI:17359"/>
        <dbReference type="ChEBI" id="CHEBI:29919"/>
        <dbReference type="ChEBI" id="CHEBI:57783"/>
        <dbReference type="ChEBI" id="CHEBI:58349"/>
        <dbReference type="EC" id="1.8.1.2"/>
    </reaction>
</comment>
<dbReference type="Gene3D" id="1.20.990.10">
    <property type="entry name" value="NADPH-cytochrome p450 Reductase, Chain A, domain 3"/>
    <property type="match status" value="1"/>
</dbReference>
<proteinExistence type="predicted"/>
<evidence type="ECO:0000256" key="6">
    <source>
        <dbReference type="ARBA" id="ARBA00022827"/>
    </source>
</evidence>
<dbReference type="Gene3D" id="3.40.50.360">
    <property type="match status" value="1"/>
</dbReference>
<evidence type="ECO:0000256" key="3">
    <source>
        <dbReference type="ARBA" id="ARBA00022605"/>
    </source>
</evidence>
<keyword evidence="7 12" id="KW-0521">NADP</keyword>
<protein>
    <recommendedName>
        <fullName evidence="1">assimilatory sulfite reductase (NADPH)</fullName>
        <ecNumber evidence="1">1.8.1.2</ecNumber>
    </recommendedName>
</protein>
<feature type="binding site" evidence="12">
    <location>
        <begin position="452"/>
        <end position="455"/>
    </location>
    <ligand>
        <name>FAD</name>
        <dbReference type="ChEBI" id="CHEBI:57692"/>
    </ligand>
</feature>
<organism evidence="15 16">
    <name type="scientific">Paenibacillus oryzae</name>
    <dbReference type="NCBI Taxonomy" id="1844972"/>
    <lineage>
        <taxon>Bacteria</taxon>
        <taxon>Bacillati</taxon>
        <taxon>Bacillota</taxon>
        <taxon>Bacilli</taxon>
        <taxon>Bacillales</taxon>
        <taxon>Paenibacillaceae</taxon>
        <taxon>Paenibacillus</taxon>
    </lineage>
</organism>
<name>A0A1A5YJZ9_9BACL</name>
<keyword evidence="3" id="KW-0028">Amino-acid biosynthesis</keyword>
<dbReference type="Pfam" id="PF00258">
    <property type="entry name" value="Flavodoxin_1"/>
    <property type="match status" value="1"/>
</dbReference>
<gene>
    <name evidence="15" type="ORF">A7K91_18335</name>
</gene>
<dbReference type="PROSITE" id="PS51384">
    <property type="entry name" value="FAD_FR"/>
    <property type="match status" value="1"/>
</dbReference>
<keyword evidence="10" id="KW-0198">Cysteine biosynthesis</keyword>
<feature type="binding site" evidence="12">
    <location>
        <begin position="558"/>
        <end position="562"/>
    </location>
    <ligand>
        <name>NADP(+)</name>
        <dbReference type="ChEBI" id="CHEBI:58349"/>
    </ligand>
</feature>
<keyword evidence="9" id="KW-0560">Oxidoreductase</keyword>
<comment type="cofactor">
    <cofactor evidence="12">
        <name>FAD</name>
        <dbReference type="ChEBI" id="CHEBI:57692"/>
    </cofactor>
    <text evidence="12">Binds 1 FAD per subunit.</text>
</comment>
<dbReference type="GO" id="GO:0005829">
    <property type="term" value="C:cytosol"/>
    <property type="evidence" value="ECO:0007669"/>
    <property type="project" value="TreeGrafter"/>
</dbReference>
<keyword evidence="16" id="KW-1185">Reference proteome</keyword>
<dbReference type="PRINTS" id="PR00369">
    <property type="entry name" value="FLAVODOXIN"/>
</dbReference>
<dbReference type="GO" id="GO:0050660">
    <property type="term" value="F:flavin adenine dinucleotide binding"/>
    <property type="evidence" value="ECO:0007669"/>
    <property type="project" value="InterPro"/>
</dbReference>
<evidence type="ECO:0000259" key="13">
    <source>
        <dbReference type="PROSITE" id="PS50902"/>
    </source>
</evidence>
<dbReference type="PANTHER" id="PTHR19384:SF128">
    <property type="entry name" value="NADPH OXIDOREDUCTASE A"/>
    <property type="match status" value="1"/>
</dbReference>
<evidence type="ECO:0000256" key="12">
    <source>
        <dbReference type="PIRSR" id="PIRSR000207-1"/>
    </source>
</evidence>
<dbReference type="InterPro" id="IPR001094">
    <property type="entry name" value="Flavdoxin-like"/>
</dbReference>
<dbReference type="CDD" id="cd06199">
    <property type="entry name" value="SiR"/>
    <property type="match status" value="1"/>
</dbReference>
<evidence type="ECO:0000256" key="1">
    <source>
        <dbReference type="ARBA" id="ARBA00012604"/>
    </source>
</evidence>
<dbReference type="PANTHER" id="PTHR19384">
    <property type="entry name" value="NITRIC OXIDE SYNTHASE-RELATED"/>
    <property type="match status" value="1"/>
</dbReference>
<dbReference type="RefSeq" id="WP_068682576.1">
    <property type="nucleotide sequence ID" value="NZ_LYPA01000051.1"/>
</dbReference>
<dbReference type="InterPro" id="IPR039261">
    <property type="entry name" value="FNR_nucleotide-bd"/>
</dbReference>
<dbReference type="OrthoDB" id="9789468at2"/>
<evidence type="ECO:0000256" key="10">
    <source>
        <dbReference type="ARBA" id="ARBA00023192"/>
    </source>
</evidence>
<dbReference type="InterPro" id="IPR001709">
    <property type="entry name" value="Flavoprot_Pyr_Nucl_cyt_Rdtase"/>
</dbReference>
<evidence type="ECO:0000256" key="8">
    <source>
        <dbReference type="ARBA" id="ARBA00022982"/>
    </source>
</evidence>
<dbReference type="GO" id="GO:0004783">
    <property type="term" value="F:sulfite reductase (NADPH) activity"/>
    <property type="evidence" value="ECO:0007669"/>
    <property type="project" value="UniProtKB-EC"/>
</dbReference>
<dbReference type="InterPro" id="IPR008254">
    <property type="entry name" value="Flavodoxin/NO_synth"/>
</dbReference>
<dbReference type="InterPro" id="IPR017927">
    <property type="entry name" value="FAD-bd_FR_type"/>
</dbReference>
<evidence type="ECO:0000256" key="4">
    <source>
        <dbReference type="ARBA" id="ARBA00022630"/>
    </source>
</evidence>
<dbReference type="InterPro" id="IPR001433">
    <property type="entry name" value="OxRdtase_FAD/NAD-bd"/>
</dbReference>
<feature type="domain" description="FAD-binding FR-type" evidence="14">
    <location>
        <begin position="262"/>
        <end position="481"/>
    </location>
</feature>
<dbReference type="AlphaFoldDB" id="A0A1A5YJZ9"/>
<feature type="binding site" evidence="12">
    <location>
        <begin position="142"/>
        <end position="145"/>
    </location>
    <ligand>
        <name>FMN</name>
        <dbReference type="ChEBI" id="CHEBI:58210"/>
    </ligand>
</feature>
<dbReference type="InterPro" id="IPR010199">
    <property type="entry name" value="CysJ"/>
</dbReference>
<evidence type="ECO:0000256" key="9">
    <source>
        <dbReference type="ARBA" id="ARBA00023002"/>
    </source>
</evidence>
<dbReference type="SUPFAM" id="SSF63380">
    <property type="entry name" value="Riboflavin synthase domain-like"/>
    <property type="match status" value="1"/>
</dbReference>
<reference evidence="15 16" key="1">
    <citation type="submission" date="2016-05" db="EMBL/GenBank/DDBJ databases">
        <title>Paenibacillus oryzae. sp. nov., isolated from the rice root.</title>
        <authorList>
            <person name="Zhang J."/>
            <person name="Zhang X."/>
        </authorList>
    </citation>
    <scope>NUCLEOTIDE SEQUENCE [LARGE SCALE GENOMIC DNA]</scope>
    <source>
        <strain evidence="15 16">1DrF-4</strain>
    </source>
</reference>
<evidence type="ECO:0000313" key="16">
    <source>
        <dbReference type="Proteomes" id="UP000092024"/>
    </source>
</evidence>
<feature type="binding site" evidence="12">
    <location>
        <begin position="178"/>
        <end position="187"/>
    </location>
    <ligand>
        <name>FMN</name>
        <dbReference type="ChEBI" id="CHEBI:58210"/>
    </ligand>
</feature>
<dbReference type="InterPro" id="IPR003097">
    <property type="entry name" value="CysJ-like_FAD-binding"/>
</dbReference>
<dbReference type="Proteomes" id="UP000092024">
    <property type="component" value="Unassembled WGS sequence"/>
</dbReference>
<sequence length="632" mass="68936">MQLKVTNSPFSEEQAALLNTLLPTLTGTQVQWLNGFLAFYGGGTGVTPIENGLTAAPDIAAASSVLAAAPGAAAIAEAVQVQAGAPREATVLFGSQTGNSQRLAGRLADKLKALGFEVTLSAMNVYKPANLKKTAHLFIVASTHGEGDPPDNALPFYEFLYSKRASGLEGLKYSVLALGDTSYEFFCKTGRDFDERLAELGAERIADRVECDLDFEEPASLWFGKVLDAVQASVAGGAAVASQAVSAPAADSQGTENLYSRTNPFRAEVLTTINLNGRGSDRETRHLELSLEGSGLSYQPGDCVGIYPENDPALVDAIIAQMNWKPNEIVLPERQGEDATLRGALLRHFEITVLTRPLLEKAQSYSADGRLAELLKPENKDELRSYVNGRDLLDLLQDFGPWTLPAGAVTTVLRKLPPRLYSIASSNKANPDEVHLTIRKVEYESHGRKRGGVCSVQVSERLEAGDTLPLFIQENPNFKLPADPSTPVIMIGPGTGVAPFRAFLEEREELGSEGKTWLFYGDRHFVTDFLYQTDWQRMLNSGALSKLEVAFSRDSEEKVYVQHRMLEHAAELYGWLQEGAHIYVCGDEKHMAHDVHKALLTIVEQQGGLDSEAAAAYVAELQATQRYQRDVY</sequence>
<feature type="binding site" evidence="12">
    <location>
        <position position="594"/>
    </location>
    <ligand>
        <name>NADP(+)</name>
        <dbReference type="ChEBI" id="CHEBI:58349"/>
    </ligand>
</feature>
<keyword evidence="8" id="KW-0249">Electron transport</keyword>
<dbReference type="EC" id="1.8.1.2" evidence="1"/>
<dbReference type="NCBIfam" id="TIGR01931">
    <property type="entry name" value="cysJ"/>
    <property type="match status" value="1"/>
</dbReference>
<feature type="binding site" evidence="12">
    <location>
        <begin position="552"/>
        <end position="553"/>
    </location>
    <ligand>
        <name>NADP(+)</name>
        <dbReference type="ChEBI" id="CHEBI:58349"/>
    </ligand>
</feature>
<evidence type="ECO:0000256" key="2">
    <source>
        <dbReference type="ARBA" id="ARBA00022448"/>
    </source>
</evidence>
<dbReference type="InterPro" id="IPR017938">
    <property type="entry name" value="Riboflavin_synthase-like_b-brl"/>
</dbReference>
<dbReference type="InterPro" id="IPR023173">
    <property type="entry name" value="NADPH_Cyt_P450_Rdtase_alpha"/>
</dbReference>
<dbReference type="Gene3D" id="2.40.30.10">
    <property type="entry name" value="Translation factors"/>
    <property type="match status" value="1"/>
</dbReference>
<dbReference type="FunFam" id="3.40.50.80:FF:000001">
    <property type="entry name" value="NADPH--cytochrome P450 reductase 1"/>
    <property type="match status" value="1"/>
</dbReference>
<keyword evidence="2" id="KW-0813">Transport</keyword>
<dbReference type="STRING" id="1844972.A7K91_18335"/>
<dbReference type="Pfam" id="PF00175">
    <property type="entry name" value="NAD_binding_1"/>
    <property type="match status" value="1"/>
</dbReference>